<dbReference type="EMBL" id="LCRD01000033">
    <property type="protein sequence ID" value="KKW29803.1"/>
    <property type="molecule type" value="Genomic_DNA"/>
</dbReference>
<sequence length="120" mass="13739">AAVNPDELLEITNVDAVYSGIDSKILLEERAKFTNSPMKIKVLRRGSPQILSDKAEYRDIPHKTLNFQGDIWIYGNRLAFTHFVNDIETVIIDNILFADTMRALFLVIWHCASECLTEKK</sequence>
<organism evidence="1 2">
    <name type="scientific">Candidatus Uhrbacteria bacterium GW2011_GWD2_52_7</name>
    <dbReference type="NCBI Taxonomy" id="1618989"/>
    <lineage>
        <taxon>Bacteria</taxon>
        <taxon>Candidatus Uhriibacteriota</taxon>
    </lineage>
</organism>
<dbReference type="AlphaFoldDB" id="A0A0G1XEW2"/>
<accession>A0A0G1XEW2</accession>
<gene>
    <name evidence="1" type="ORF">UY72_C0033G0007</name>
</gene>
<comment type="caution">
    <text evidence="1">The sequence shown here is derived from an EMBL/GenBank/DDBJ whole genome shotgun (WGS) entry which is preliminary data.</text>
</comment>
<feature type="non-terminal residue" evidence="1">
    <location>
        <position position="1"/>
    </location>
</feature>
<evidence type="ECO:0000313" key="1">
    <source>
        <dbReference type="EMBL" id="KKW29803.1"/>
    </source>
</evidence>
<evidence type="ECO:0000313" key="2">
    <source>
        <dbReference type="Proteomes" id="UP000034846"/>
    </source>
</evidence>
<dbReference type="Proteomes" id="UP000034846">
    <property type="component" value="Unassembled WGS sequence"/>
</dbReference>
<protein>
    <submittedName>
        <fullName evidence="1">Uncharacterized protein</fullName>
    </submittedName>
</protein>
<reference evidence="1 2" key="1">
    <citation type="journal article" date="2015" name="Nature">
        <title>rRNA introns, odd ribosomes, and small enigmatic genomes across a large radiation of phyla.</title>
        <authorList>
            <person name="Brown C.T."/>
            <person name="Hug L.A."/>
            <person name="Thomas B.C."/>
            <person name="Sharon I."/>
            <person name="Castelle C.J."/>
            <person name="Singh A."/>
            <person name="Wilkins M.J."/>
            <person name="Williams K.H."/>
            <person name="Banfield J.F."/>
        </authorList>
    </citation>
    <scope>NUCLEOTIDE SEQUENCE [LARGE SCALE GENOMIC DNA]</scope>
</reference>
<proteinExistence type="predicted"/>
<name>A0A0G1XEW2_9BACT</name>